<keyword evidence="2" id="KW-1185">Reference proteome</keyword>
<protein>
    <submittedName>
        <fullName evidence="1">Uncharacterized protein</fullName>
    </submittedName>
</protein>
<dbReference type="EMBL" id="QGDD01000006">
    <property type="protein sequence ID" value="PWN02127.1"/>
    <property type="molecule type" value="Genomic_DNA"/>
</dbReference>
<reference evidence="1 2" key="1">
    <citation type="submission" date="2018-05" db="EMBL/GenBank/DDBJ databases">
        <title>Nocardioides silvaticus genome.</title>
        <authorList>
            <person name="Li C."/>
            <person name="Wang G."/>
        </authorList>
    </citation>
    <scope>NUCLEOTIDE SEQUENCE [LARGE SCALE GENOMIC DNA]</scope>
    <source>
        <strain evidence="1 2">CCTCC AB 2018079</strain>
    </source>
</reference>
<comment type="caution">
    <text evidence="1">The sequence shown here is derived from an EMBL/GenBank/DDBJ whole genome shotgun (WGS) entry which is preliminary data.</text>
</comment>
<evidence type="ECO:0000313" key="2">
    <source>
        <dbReference type="Proteomes" id="UP000245507"/>
    </source>
</evidence>
<dbReference type="RefSeq" id="WP_109694581.1">
    <property type="nucleotide sequence ID" value="NZ_QGDD01000006.1"/>
</dbReference>
<evidence type="ECO:0000313" key="1">
    <source>
        <dbReference type="EMBL" id="PWN02127.1"/>
    </source>
</evidence>
<proteinExistence type="predicted"/>
<dbReference type="Proteomes" id="UP000245507">
    <property type="component" value="Unassembled WGS sequence"/>
</dbReference>
<gene>
    <name evidence="1" type="ORF">DJ010_13420</name>
</gene>
<organism evidence="1 2">
    <name type="scientific">Nocardioides silvaticus</name>
    <dbReference type="NCBI Taxonomy" id="2201891"/>
    <lineage>
        <taxon>Bacteria</taxon>
        <taxon>Bacillati</taxon>
        <taxon>Actinomycetota</taxon>
        <taxon>Actinomycetes</taxon>
        <taxon>Propionibacteriales</taxon>
        <taxon>Nocardioidaceae</taxon>
        <taxon>Nocardioides</taxon>
    </lineage>
</organism>
<sequence>MRRGSGIGGAIVVIWLLIGVLAAFQRDYFDPDDDVSCREFADTALTIVAGPLNYVGVNPKVDCKTPQPSK</sequence>
<dbReference type="AlphaFoldDB" id="A0A316TCU1"/>
<dbReference type="OrthoDB" id="4950701at2"/>
<accession>A0A316TCU1</accession>
<name>A0A316TCU1_9ACTN</name>